<accession>A0A917TG45</accession>
<dbReference type="Proteomes" id="UP000642070">
    <property type="component" value="Unassembled WGS sequence"/>
</dbReference>
<reference evidence="3" key="1">
    <citation type="journal article" date="2014" name="Int. J. Syst. Evol. Microbiol.">
        <title>Complete genome sequence of Corynebacterium casei LMG S-19264T (=DSM 44701T), isolated from a smear-ripened cheese.</title>
        <authorList>
            <consortium name="US DOE Joint Genome Institute (JGI-PGF)"/>
            <person name="Walter F."/>
            <person name="Albersmeier A."/>
            <person name="Kalinowski J."/>
            <person name="Ruckert C."/>
        </authorList>
    </citation>
    <scope>NUCLEOTIDE SEQUENCE</scope>
    <source>
        <strain evidence="3">JCM 19831</strain>
    </source>
</reference>
<evidence type="ECO:0000259" key="1">
    <source>
        <dbReference type="Pfam" id="PF00501"/>
    </source>
</evidence>
<dbReference type="GO" id="GO:0016878">
    <property type="term" value="F:acid-thiol ligase activity"/>
    <property type="evidence" value="ECO:0007669"/>
    <property type="project" value="UniProtKB-ARBA"/>
</dbReference>
<dbReference type="InterPro" id="IPR050237">
    <property type="entry name" value="ATP-dep_AMP-bd_enzyme"/>
</dbReference>
<name>A0A917TG45_9ACTN</name>
<dbReference type="InterPro" id="IPR020845">
    <property type="entry name" value="AMP-binding_CS"/>
</dbReference>
<gene>
    <name evidence="3" type="ORF">GCM10007977_024210</name>
</gene>
<dbReference type="InterPro" id="IPR025110">
    <property type="entry name" value="AMP-bd_C"/>
</dbReference>
<dbReference type="InterPro" id="IPR000873">
    <property type="entry name" value="AMP-dep_synth/lig_dom"/>
</dbReference>
<keyword evidence="4" id="KW-1185">Reference proteome</keyword>
<dbReference type="Gene3D" id="3.40.50.12780">
    <property type="entry name" value="N-terminal domain of ligase-like"/>
    <property type="match status" value="1"/>
</dbReference>
<organism evidence="3 4">
    <name type="scientific">Dactylosporangium sucinum</name>
    <dbReference type="NCBI Taxonomy" id="1424081"/>
    <lineage>
        <taxon>Bacteria</taxon>
        <taxon>Bacillati</taxon>
        <taxon>Actinomycetota</taxon>
        <taxon>Actinomycetes</taxon>
        <taxon>Micromonosporales</taxon>
        <taxon>Micromonosporaceae</taxon>
        <taxon>Dactylosporangium</taxon>
    </lineage>
</organism>
<evidence type="ECO:0000259" key="2">
    <source>
        <dbReference type="Pfam" id="PF13193"/>
    </source>
</evidence>
<evidence type="ECO:0000313" key="4">
    <source>
        <dbReference type="Proteomes" id="UP000642070"/>
    </source>
</evidence>
<dbReference type="Gene3D" id="3.30.300.30">
    <property type="match status" value="1"/>
</dbReference>
<protein>
    <submittedName>
        <fullName evidence="3">Long-chain-fatty-acid--CoA ligase</fullName>
    </submittedName>
</protein>
<dbReference type="PANTHER" id="PTHR43767">
    <property type="entry name" value="LONG-CHAIN-FATTY-ACID--COA LIGASE"/>
    <property type="match status" value="1"/>
</dbReference>
<comment type="caution">
    <text evidence="3">The sequence shown here is derived from an EMBL/GenBank/DDBJ whole genome shotgun (WGS) entry which is preliminary data.</text>
</comment>
<dbReference type="AlphaFoldDB" id="A0A917TG45"/>
<proteinExistence type="predicted"/>
<keyword evidence="3" id="KW-0436">Ligase</keyword>
<dbReference type="Pfam" id="PF00501">
    <property type="entry name" value="AMP-binding"/>
    <property type="match status" value="1"/>
</dbReference>
<feature type="domain" description="AMP-dependent synthetase/ligase" evidence="1">
    <location>
        <begin position="48"/>
        <end position="327"/>
    </location>
</feature>
<evidence type="ECO:0000313" key="3">
    <source>
        <dbReference type="EMBL" id="GGM22217.1"/>
    </source>
</evidence>
<sequence>MRSLIGGQRGPAVSRTTLRGFGKGFAVTDEALDPRWVDEVLLAGAGEQVALVLAAPVTRAELRRLVSAKQAVLASAGLGPGGSVALCLAPSLAFVANLLACWRLGARAALLDHRLTPYEIDNALQRLAPQVVVTAGHASGGPLRGFQEIEERVATYPGRPADTAHALIQLSSGSTGPSKVIARTAANLVEELERYTAIGAGVPRGGERIVSLASMVHVLGLVGGLLYGLHVGAQVVIPVRMTADGILATVAAGEEPTTLLGVPFHIELLSSVQAPPRLPQLTGMTTGGELVRPEVYAGFVDRYGVRLGNMYGMTEVGVIATDLFGEHRPFLTPAPGLRVREEAGELLVSLAASPYLGLVDPARWSDGWLRTKDAGVADPVTGRFRVQGRRDSQVSVGGLKVDLTEVEHTLAALPGVAAAVVTYDKAIEAYVTLQDGASAAGVQAQLAERLAGFKRPRVLKVVEQMPRTATGKLVRDRALLVAAAEPAVPAVPAQRVAADVSDGNQGAAVPAASVQEGSTTR</sequence>
<dbReference type="InterPro" id="IPR042099">
    <property type="entry name" value="ANL_N_sf"/>
</dbReference>
<dbReference type="SUPFAM" id="SSF56801">
    <property type="entry name" value="Acetyl-CoA synthetase-like"/>
    <property type="match status" value="1"/>
</dbReference>
<dbReference type="Pfam" id="PF13193">
    <property type="entry name" value="AMP-binding_C"/>
    <property type="match status" value="1"/>
</dbReference>
<reference evidence="3" key="2">
    <citation type="submission" date="2020-09" db="EMBL/GenBank/DDBJ databases">
        <authorList>
            <person name="Sun Q."/>
            <person name="Ohkuma M."/>
        </authorList>
    </citation>
    <scope>NUCLEOTIDE SEQUENCE</scope>
    <source>
        <strain evidence="3">JCM 19831</strain>
    </source>
</reference>
<dbReference type="PROSITE" id="PS00455">
    <property type="entry name" value="AMP_BINDING"/>
    <property type="match status" value="1"/>
</dbReference>
<dbReference type="InterPro" id="IPR045851">
    <property type="entry name" value="AMP-bd_C_sf"/>
</dbReference>
<feature type="domain" description="AMP-binding enzyme C-terminal" evidence="2">
    <location>
        <begin position="405"/>
        <end position="472"/>
    </location>
</feature>
<dbReference type="PANTHER" id="PTHR43767:SF1">
    <property type="entry name" value="NONRIBOSOMAL PEPTIDE SYNTHASE PES1 (EUROFUNG)-RELATED"/>
    <property type="match status" value="1"/>
</dbReference>
<dbReference type="EMBL" id="BMPI01000009">
    <property type="protein sequence ID" value="GGM22217.1"/>
    <property type="molecule type" value="Genomic_DNA"/>
</dbReference>